<accession>A0A4Y2M2N6</accession>
<dbReference type="Proteomes" id="UP000499080">
    <property type="component" value="Unassembled WGS sequence"/>
</dbReference>
<reference evidence="1 2" key="1">
    <citation type="journal article" date="2019" name="Sci. Rep.">
        <title>Orb-weaving spider Araneus ventricosus genome elucidates the spidroin gene catalogue.</title>
        <authorList>
            <person name="Kono N."/>
            <person name="Nakamura H."/>
            <person name="Ohtoshi R."/>
            <person name="Moran D.A.P."/>
            <person name="Shinohara A."/>
            <person name="Yoshida Y."/>
            <person name="Fujiwara M."/>
            <person name="Mori M."/>
            <person name="Tomita M."/>
            <person name="Arakawa K."/>
        </authorList>
    </citation>
    <scope>NUCLEOTIDE SEQUENCE [LARGE SCALE GENOMIC DNA]</scope>
</reference>
<dbReference type="EMBL" id="BGPR01121349">
    <property type="protein sequence ID" value="GBN21231.1"/>
    <property type="molecule type" value="Genomic_DNA"/>
</dbReference>
<organism evidence="1 2">
    <name type="scientific">Araneus ventricosus</name>
    <name type="common">Orbweaver spider</name>
    <name type="synonym">Epeira ventricosa</name>
    <dbReference type="NCBI Taxonomy" id="182803"/>
    <lineage>
        <taxon>Eukaryota</taxon>
        <taxon>Metazoa</taxon>
        <taxon>Ecdysozoa</taxon>
        <taxon>Arthropoda</taxon>
        <taxon>Chelicerata</taxon>
        <taxon>Arachnida</taxon>
        <taxon>Araneae</taxon>
        <taxon>Araneomorphae</taxon>
        <taxon>Entelegynae</taxon>
        <taxon>Araneoidea</taxon>
        <taxon>Araneidae</taxon>
        <taxon>Araneus</taxon>
    </lineage>
</organism>
<evidence type="ECO:0000313" key="1">
    <source>
        <dbReference type="EMBL" id="GBN21231.1"/>
    </source>
</evidence>
<evidence type="ECO:0000313" key="2">
    <source>
        <dbReference type="Proteomes" id="UP000499080"/>
    </source>
</evidence>
<comment type="caution">
    <text evidence="1">The sequence shown here is derived from an EMBL/GenBank/DDBJ whole genome shotgun (WGS) entry which is preliminary data.</text>
</comment>
<sequence length="83" mass="9562">MPECVLRHFSESRFSSTLRERLNVCLSQITEDLPSQQVENLASHPASQCPTVELMTQNICILEIFFLHQQHHHPDNSSAVIYK</sequence>
<gene>
    <name evidence="1" type="ORF">AVEN_146412_1</name>
</gene>
<name>A0A4Y2M2N6_ARAVE</name>
<keyword evidence="2" id="KW-1185">Reference proteome</keyword>
<proteinExistence type="predicted"/>
<dbReference type="AlphaFoldDB" id="A0A4Y2M2N6"/>
<protein>
    <submittedName>
        <fullName evidence="1">Uncharacterized protein</fullName>
    </submittedName>
</protein>
<dbReference type="OrthoDB" id="6775048at2759"/>